<evidence type="ECO:0000256" key="3">
    <source>
        <dbReference type="ARBA" id="ARBA00022723"/>
    </source>
</evidence>
<keyword evidence="7" id="KW-0546">Nucleotide metabolism</keyword>
<organism evidence="13 14">
    <name type="scientific">Tothia fuscella</name>
    <dbReference type="NCBI Taxonomy" id="1048955"/>
    <lineage>
        <taxon>Eukaryota</taxon>
        <taxon>Fungi</taxon>
        <taxon>Dikarya</taxon>
        <taxon>Ascomycota</taxon>
        <taxon>Pezizomycotina</taxon>
        <taxon>Dothideomycetes</taxon>
        <taxon>Pleosporomycetidae</taxon>
        <taxon>Venturiales</taxon>
        <taxon>Cylindrosympodiaceae</taxon>
        <taxon>Tothia</taxon>
    </lineage>
</organism>
<reference evidence="13" key="1">
    <citation type="journal article" date="2020" name="Stud. Mycol.">
        <title>101 Dothideomycetes genomes: a test case for predicting lifestyles and emergence of pathogens.</title>
        <authorList>
            <person name="Haridas S."/>
            <person name="Albert R."/>
            <person name="Binder M."/>
            <person name="Bloem J."/>
            <person name="Labutti K."/>
            <person name="Salamov A."/>
            <person name="Andreopoulos B."/>
            <person name="Baker S."/>
            <person name="Barry K."/>
            <person name="Bills G."/>
            <person name="Bluhm B."/>
            <person name="Cannon C."/>
            <person name="Castanera R."/>
            <person name="Culley D."/>
            <person name="Daum C."/>
            <person name="Ezra D."/>
            <person name="Gonzalez J."/>
            <person name="Henrissat B."/>
            <person name="Kuo A."/>
            <person name="Liang C."/>
            <person name="Lipzen A."/>
            <person name="Lutzoni F."/>
            <person name="Magnuson J."/>
            <person name="Mondo S."/>
            <person name="Nolan M."/>
            <person name="Ohm R."/>
            <person name="Pangilinan J."/>
            <person name="Park H.-J."/>
            <person name="Ramirez L."/>
            <person name="Alfaro M."/>
            <person name="Sun H."/>
            <person name="Tritt A."/>
            <person name="Yoshinaga Y."/>
            <person name="Zwiers L.-H."/>
            <person name="Turgeon B."/>
            <person name="Goodwin S."/>
            <person name="Spatafora J."/>
            <person name="Crous P."/>
            <person name="Grigoriev I."/>
        </authorList>
    </citation>
    <scope>NUCLEOTIDE SEQUENCE</scope>
    <source>
        <strain evidence="13">CBS 130266</strain>
    </source>
</reference>
<dbReference type="InterPro" id="IPR050299">
    <property type="entry name" value="YjjX_NTPase"/>
</dbReference>
<dbReference type="GO" id="GO:0103023">
    <property type="term" value="F:ITPase activity"/>
    <property type="evidence" value="ECO:0007669"/>
    <property type="project" value="UniProtKB-EC"/>
</dbReference>
<evidence type="ECO:0000256" key="4">
    <source>
        <dbReference type="ARBA" id="ARBA00022741"/>
    </source>
</evidence>
<dbReference type="EMBL" id="MU007060">
    <property type="protein sequence ID" value="KAF2427388.1"/>
    <property type="molecule type" value="Genomic_DNA"/>
</dbReference>
<dbReference type="GO" id="GO:0046872">
    <property type="term" value="F:metal ion binding"/>
    <property type="evidence" value="ECO:0007669"/>
    <property type="project" value="UniProtKB-KW"/>
</dbReference>
<dbReference type="GO" id="GO:0009117">
    <property type="term" value="P:nucleotide metabolic process"/>
    <property type="evidence" value="ECO:0007669"/>
    <property type="project" value="UniProtKB-KW"/>
</dbReference>
<proteinExistence type="inferred from homology"/>
<dbReference type="HAMAP" id="MF_00648">
    <property type="entry name" value="Non_canon_purine_NTPase_YjjX"/>
    <property type="match status" value="1"/>
</dbReference>
<evidence type="ECO:0000256" key="7">
    <source>
        <dbReference type="ARBA" id="ARBA00023080"/>
    </source>
</evidence>
<dbReference type="NCBIfam" id="NF003459">
    <property type="entry name" value="PRK05074.1"/>
    <property type="match status" value="1"/>
</dbReference>
<name>A0A9P4NLP1_9PEZI</name>
<feature type="domain" description="Non-canonical purine NTP phosphatase/PRRC1" evidence="12">
    <location>
        <begin position="10"/>
        <end position="173"/>
    </location>
</feature>
<comment type="catalytic activity">
    <reaction evidence="11">
        <text>XTP + H2O = XDP + phosphate + H(+)</text>
        <dbReference type="Rhea" id="RHEA:28406"/>
        <dbReference type="ChEBI" id="CHEBI:15377"/>
        <dbReference type="ChEBI" id="CHEBI:15378"/>
        <dbReference type="ChEBI" id="CHEBI:43474"/>
        <dbReference type="ChEBI" id="CHEBI:59884"/>
        <dbReference type="ChEBI" id="CHEBI:61314"/>
        <dbReference type="EC" id="3.6.1.73"/>
    </reaction>
</comment>
<accession>A0A9P4NLP1</accession>
<sequence>MATSSNIVVASTNPVKIKGALEGFSCMFPQTKYGARGVKTPSGVSDQPFTSEETLLGAQNRVQNAKKLEPAADYWIGIEGGVEEHGGVLLLFAWIVILDKEGREGKARTASFYLPEEISKLVRSGMELGDAQDQVFVKTNSKQHNGTVGLLTDDVIDRSATYATGVIMALIPFKNKNLTF</sequence>
<keyword evidence="14" id="KW-1185">Reference proteome</keyword>
<dbReference type="NCBIfam" id="TIGR00258">
    <property type="entry name" value="inosine/xanthosine triphosphatase"/>
    <property type="match status" value="1"/>
</dbReference>
<dbReference type="AlphaFoldDB" id="A0A9P4NLP1"/>
<dbReference type="SUPFAM" id="SSF52972">
    <property type="entry name" value="ITPase-like"/>
    <property type="match status" value="1"/>
</dbReference>
<evidence type="ECO:0000256" key="2">
    <source>
        <dbReference type="ARBA" id="ARBA00001946"/>
    </source>
</evidence>
<comment type="cofactor">
    <cofactor evidence="1">
        <name>Mn(2+)</name>
        <dbReference type="ChEBI" id="CHEBI:29035"/>
    </cofactor>
</comment>
<comment type="caution">
    <text evidence="13">The sequence shown here is derived from an EMBL/GenBank/DDBJ whole genome shotgun (WGS) entry which is preliminary data.</text>
</comment>
<protein>
    <recommendedName>
        <fullName evidence="9">inosine/xanthosine triphosphatase</fullName>
        <ecNumber evidence="9">3.6.1.73</ecNumber>
    </recommendedName>
</protein>
<dbReference type="PANTHER" id="PTHR34699:SF2">
    <property type="entry name" value="NON-CANONICAL PURINE NTP PHOSPHATASE_PRRC1 DOMAIN-CONTAINING PROTEIN"/>
    <property type="match status" value="1"/>
</dbReference>
<evidence type="ECO:0000256" key="8">
    <source>
        <dbReference type="ARBA" id="ARBA00023211"/>
    </source>
</evidence>
<keyword evidence="3" id="KW-0479">Metal-binding</keyword>
<keyword evidence="5" id="KW-0378">Hydrolase</keyword>
<dbReference type="InterPro" id="IPR002786">
    <property type="entry name" value="Non_canon_purine_NTPase"/>
</dbReference>
<dbReference type="InterPro" id="IPR026533">
    <property type="entry name" value="NTPase/PRRC1"/>
</dbReference>
<dbReference type="Pfam" id="PF01931">
    <property type="entry name" value="NTPase_I-T"/>
    <property type="match status" value="1"/>
</dbReference>
<dbReference type="GO" id="GO:0000166">
    <property type="term" value="F:nucleotide binding"/>
    <property type="evidence" value="ECO:0007669"/>
    <property type="project" value="UniProtKB-KW"/>
</dbReference>
<dbReference type="Proteomes" id="UP000800235">
    <property type="component" value="Unassembled WGS sequence"/>
</dbReference>
<evidence type="ECO:0000256" key="10">
    <source>
        <dbReference type="ARBA" id="ARBA00048174"/>
    </source>
</evidence>
<evidence type="ECO:0000256" key="11">
    <source>
        <dbReference type="ARBA" id="ARBA00048781"/>
    </source>
</evidence>
<evidence type="ECO:0000313" key="13">
    <source>
        <dbReference type="EMBL" id="KAF2427388.1"/>
    </source>
</evidence>
<dbReference type="Gene3D" id="3.90.950.10">
    <property type="match status" value="1"/>
</dbReference>
<keyword evidence="6" id="KW-0460">Magnesium</keyword>
<comment type="catalytic activity">
    <reaction evidence="10">
        <text>ITP + H2O = IDP + phosphate + H(+)</text>
        <dbReference type="Rhea" id="RHEA:28330"/>
        <dbReference type="ChEBI" id="CHEBI:15377"/>
        <dbReference type="ChEBI" id="CHEBI:15378"/>
        <dbReference type="ChEBI" id="CHEBI:43474"/>
        <dbReference type="ChEBI" id="CHEBI:58280"/>
        <dbReference type="ChEBI" id="CHEBI:61402"/>
        <dbReference type="EC" id="3.6.1.73"/>
    </reaction>
</comment>
<evidence type="ECO:0000256" key="6">
    <source>
        <dbReference type="ARBA" id="ARBA00022842"/>
    </source>
</evidence>
<keyword evidence="8" id="KW-0464">Manganese</keyword>
<dbReference type="FunFam" id="3.90.950.10:FF:000002">
    <property type="entry name" value="Inosine/xanthosine triphosphatase"/>
    <property type="match status" value="1"/>
</dbReference>
<dbReference type="GO" id="GO:0006772">
    <property type="term" value="P:thiamine metabolic process"/>
    <property type="evidence" value="ECO:0007669"/>
    <property type="project" value="TreeGrafter"/>
</dbReference>
<evidence type="ECO:0000313" key="14">
    <source>
        <dbReference type="Proteomes" id="UP000800235"/>
    </source>
</evidence>
<dbReference type="InterPro" id="IPR029001">
    <property type="entry name" value="ITPase-like_fam"/>
</dbReference>
<dbReference type="OrthoDB" id="300709at2759"/>
<evidence type="ECO:0000256" key="1">
    <source>
        <dbReference type="ARBA" id="ARBA00001936"/>
    </source>
</evidence>
<dbReference type="EC" id="3.6.1.73" evidence="9"/>
<evidence type="ECO:0000256" key="9">
    <source>
        <dbReference type="ARBA" id="ARBA00038901"/>
    </source>
</evidence>
<gene>
    <name evidence="13" type="ORF">EJ08DRAFT_651454</name>
</gene>
<evidence type="ECO:0000256" key="5">
    <source>
        <dbReference type="ARBA" id="ARBA00022801"/>
    </source>
</evidence>
<keyword evidence="4" id="KW-0547">Nucleotide-binding</keyword>
<comment type="cofactor">
    <cofactor evidence="2">
        <name>Mg(2+)</name>
        <dbReference type="ChEBI" id="CHEBI:18420"/>
    </cofactor>
</comment>
<dbReference type="PANTHER" id="PTHR34699">
    <property type="match status" value="1"/>
</dbReference>
<evidence type="ECO:0000259" key="12">
    <source>
        <dbReference type="Pfam" id="PF01931"/>
    </source>
</evidence>